<dbReference type="InterPro" id="IPR052894">
    <property type="entry name" value="AsmA-related"/>
</dbReference>
<dbReference type="OrthoDB" id="680700at2"/>
<evidence type="ECO:0000256" key="3">
    <source>
        <dbReference type="ARBA" id="ARBA00022989"/>
    </source>
</evidence>
<evidence type="ECO:0000256" key="5">
    <source>
        <dbReference type="SAM" id="MobiDB-lite"/>
    </source>
</evidence>
<protein>
    <submittedName>
        <fullName evidence="8">Translocation/assembly module TamB</fullName>
    </submittedName>
</protein>
<evidence type="ECO:0000313" key="9">
    <source>
        <dbReference type="Proteomes" id="UP000220102"/>
    </source>
</evidence>
<feature type="domain" description="AsmA" evidence="7">
    <location>
        <begin position="15"/>
        <end position="139"/>
    </location>
</feature>
<keyword evidence="4" id="KW-0472">Membrane</keyword>
<dbReference type="Proteomes" id="UP000220102">
    <property type="component" value="Unassembled WGS sequence"/>
</dbReference>
<dbReference type="GO" id="GO:0009306">
    <property type="term" value="P:protein secretion"/>
    <property type="evidence" value="ECO:0007669"/>
    <property type="project" value="InterPro"/>
</dbReference>
<feature type="region of interest" description="Disordered" evidence="5">
    <location>
        <begin position="1579"/>
        <end position="1607"/>
    </location>
</feature>
<gene>
    <name evidence="8" type="ORF">CRI94_02915</name>
</gene>
<dbReference type="Pfam" id="PF04357">
    <property type="entry name" value="TamB"/>
    <property type="match status" value="1"/>
</dbReference>
<keyword evidence="3" id="KW-1133">Transmembrane helix</keyword>
<dbReference type="InterPro" id="IPR007844">
    <property type="entry name" value="AsmA"/>
</dbReference>
<evidence type="ECO:0000256" key="2">
    <source>
        <dbReference type="ARBA" id="ARBA00022692"/>
    </source>
</evidence>
<evidence type="ECO:0000313" key="8">
    <source>
        <dbReference type="EMBL" id="PEN15247.1"/>
    </source>
</evidence>
<sequence length="1607" mass="174411">MSSSSTISKYFSRTLQGILYLCLLAAIVFFALTRTDVGRDRLRDQIEVQFNRQFAGSLEIERLRGNLVNDLYASDVRVLDPTGNDVISIDSVTVRPRWLQLLTRELSIRSITLHRPSITAHRDASGRWSLQKALHRVRPSTAETRIGITAADIRIENGRFTTTRDGSPPDAVRSDWLFDYTRAGIEDFNAQGTVDWSGREKLIEVYDVTFDVPDADLSFSAVQGQIVRENDTWTVRQTRVSTGATDLRMSGSITMTEHGEPNVDVTLAESRIDFNEVSRVVPRVPLRDLVTVNGRIIGPPSGFLLDTFQIRHGSSRLSIQGTALGLPDSLDYDIRVQDARLRRSDVETVLNQPLPDRVAALNNVEMSFFSRGVIDLTGDPSAPFDVSASLTASTDIGDAQGDLAVQRKRNAAIQYSAELDVDRLDLAPLTKRDALGGRINGRLTGTGRGATVDSLDTDVTLELSESRIGDQQLDSARVNVIVTGRAGRGTVMIEQAGGGRLDLDARFDATGERSEYGLTIATTAFDLEPLPGSLPSSSLFAQVQSEGHFQGYADASGSLTLDVDSSQIAPHDSLRLLRPHRLTVDLTRPDADNQQRLQVDGSVLNLTARGTLNARVLPALARHWGSQLATGAREAADKPMPQTLAVTGSDLPPSARPKTASTPADGLLSSSEDVPLPSRRARRDSVRELMAEAGIDGQAELGVTATIRDASILQLWLPALPPLSDGLSSSMHAQADADTINVQGTLQADRYTFNQTRIDSLSAGLTLNASMDRPLVESTATRLEVVAHSAAVGSLSVATPRLSFQYKEREGDFRVTTDRKGRAGPFVLATGIRILPSRNVINVRDLSAAIGDISWSHPGTSTIDVYSDGVIVEPLVVESLRPQEGGLQKISVSGRLTPRDQDRLVARAENVLLYPVSDLLKLKRPVAGRLDGEIEMSGKWTEPVVRTNLNIGRFSVDRRLLGAIGLSATYDTRSPDVAMQLTVRPDTATSGPTLVPGGIRTVEDNTLSLNGRVRLPISGADTLAGDPLDLKLSVQRADLFFFEYIFQDTITKVSGYTAGQAHIGGSFTDPLFDADMRVADGDFTLPRFNLDYDIAGDVMVDEAGIHLAGVRVEDSDDGVADIDGSILFNEYRFFSFDLAAQLREMMVIDVEDSDDLPFYGTIRASGPASLTGPLSDATLRSPGARTTPDSELFIPVLEEDVSEESGYIIFADSTGQLPDLRDLTRRDNLLSDRPVGEPSFLDGLELDLNILAPEGSTVHLVFDPLVGDVVTAIGSGRVQLQRQEGEFFVYGTYEVEGGDYLFTAGEVFVRRFSIDGGTLTWDGDPVNASMNLSAAYRTRASPAGLPNEEQYAGRIPVIVELDITGRVETPRVDLSLSVARDQRSGLVGDQTLDAILNQDDLATEYATSVLLTNTFLLTTSTLTTGGASSEQQSRIAEAGNQLAFNSVSQLVASQLNRYLSEALPNVDVNLGVSGEDPEDLDIIYGVALRLLNERLIIRGEGVYTGNEPDQPEASGPQGEFVVEVRLSRTVSVEVFYRRAGDDVTRQTLTNTTGAGLSYQTEFPTWKHLFYQLFGWLLPGDGPQPDTDDAPSPDDQDPSEAVAGREDE</sequence>
<evidence type="ECO:0000259" key="6">
    <source>
        <dbReference type="Pfam" id="PF04357"/>
    </source>
</evidence>
<dbReference type="PANTHER" id="PTHR30441">
    <property type="entry name" value="DUF748 DOMAIN-CONTAINING PROTEIN"/>
    <property type="match status" value="1"/>
</dbReference>
<feature type="region of interest" description="Disordered" evidence="5">
    <location>
        <begin position="631"/>
        <end position="681"/>
    </location>
</feature>
<feature type="compositionally biased region" description="Acidic residues" evidence="5">
    <location>
        <begin position="1585"/>
        <end position="1597"/>
    </location>
</feature>
<organism evidence="8 9">
    <name type="scientific">Longibacter salinarum</name>
    <dbReference type="NCBI Taxonomy" id="1850348"/>
    <lineage>
        <taxon>Bacteria</taxon>
        <taxon>Pseudomonadati</taxon>
        <taxon>Rhodothermota</taxon>
        <taxon>Rhodothermia</taxon>
        <taxon>Rhodothermales</taxon>
        <taxon>Salisaetaceae</taxon>
        <taxon>Longibacter</taxon>
    </lineage>
</organism>
<feature type="domain" description="Translocation and assembly module TamB C-terminal" evidence="6">
    <location>
        <begin position="1113"/>
        <end position="1562"/>
    </location>
</feature>
<dbReference type="EMBL" id="PDEQ01000001">
    <property type="protein sequence ID" value="PEN15247.1"/>
    <property type="molecule type" value="Genomic_DNA"/>
</dbReference>
<dbReference type="PANTHER" id="PTHR30441:SF4">
    <property type="entry name" value="PROTEIN ASMA"/>
    <property type="match status" value="1"/>
</dbReference>
<evidence type="ECO:0000256" key="1">
    <source>
        <dbReference type="ARBA" id="ARBA00004167"/>
    </source>
</evidence>
<keyword evidence="9" id="KW-1185">Reference proteome</keyword>
<dbReference type="InterPro" id="IPR007452">
    <property type="entry name" value="TamB_C"/>
</dbReference>
<keyword evidence="2" id="KW-0812">Transmembrane</keyword>
<dbReference type="GO" id="GO:0090313">
    <property type="term" value="P:regulation of protein targeting to membrane"/>
    <property type="evidence" value="ECO:0007669"/>
    <property type="project" value="TreeGrafter"/>
</dbReference>
<comment type="caution">
    <text evidence="8">The sequence shown here is derived from an EMBL/GenBank/DDBJ whole genome shotgun (WGS) entry which is preliminary data.</text>
</comment>
<evidence type="ECO:0000256" key="4">
    <source>
        <dbReference type="ARBA" id="ARBA00023136"/>
    </source>
</evidence>
<dbReference type="RefSeq" id="WP_143815275.1">
    <property type="nucleotide sequence ID" value="NZ_PDEQ01000001.1"/>
</dbReference>
<name>A0A2A8D362_9BACT</name>
<reference evidence="8 9" key="1">
    <citation type="submission" date="2017-10" db="EMBL/GenBank/DDBJ databases">
        <title>Draft genome of Longibacter Salinarum.</title>
        <authorList>
            <person name="Goh K.M."/>
            <person name="Shamsir M.S."/>
            <person name="Lim S.W."/>
        </authorList>
    </citation>
    <scope>NUCLEOTIDE SEQUENCE [LARGE SCALE GENOMIC DNA]</scope>
    <source>
        <strain evidence="8 9">KCTC 52045</strain>
    </source>
</reference>
<comment type="subcellular location">
    <subcellularLocation>
        <location evidence="1">Membrane</location>
        <topology evidence="1">Single-pass membrane protein</topology>
    </subcellularLocation>
</comment>
<dbReference type="GO" id="GO:0005886">
    <property type="term" value="C:plasma membrane"/>
    <property type="evidence" value="ECO:0007669"/>
    <property type="project" value="InterPro"/>
</dbReference>
<proteinExistence type="predicted"/>
<dbReference type="Pfam" id="PF05170">
    <property type="entry name" value="AsmA"/>
    <property type="match status" value="1"/>
</dbReference>
<accession>A0A2A8D362</accession>
<evidence type="ECO:0000259" key="7">
    <source>
        <dbReference type="Pfam" id="PF05170"/>
    </source>
</evidence>